<evidence type="ECO:0000313" key="2">
    <source>
        <dbReference type="EMBL" id="KAJ4447418.1"/>
    </source>
</evidence>
<name>A0ABQ8TLA9_PERAM</name>
<comment type="caution">
    <text evidence="2">The sequence shown here is derived from an EMBL/GenBank/DDBJ whole genome shotgun (WGS) entry which is preliminary data.</text>
</comment>
<reference evidence="2 3" key="1">
    <citation type="journal article" date="2022" name="Allergy">
        <title>Genome assembly and annotation of Periplaneta americana reveal a comprehensive cockroach allergen profile.</title>
        <authorList>
            <person name="Wang L."/>
            <person name="Xiong Q."/>
            <person name="Saelim N."/>
            <person name="Wang L."/>
            <person name="Nong W."/>
            <person name="Wan A.T."/>
            <person name="Shi M."/>
            <person name="Liu X."/>
            <person name="Cao Q."/>
            <person name="Hui J.H.L."/>
            <person name="Sookrung N."/>
            <person name="Leung T.F."/>
            <person name="Tungtrongchitr A."/>
            <person name="Tsui S.K.W."/>
        </authorList>
    </citation>
    <scope>NUCLEOTIDE SEQUENCE [LARGE SCALE GENOMIC DNA]</scope>
    <source>
        <strain evidence="2">PWHHKU_190912</strain>
    </source>
</reference>
<evidence type="ECO:0000313" key="3">
    <source>
        <dbReference type="Proteomes" id="UP001148838"/>
    </source>
</evidence>
<evidence type="ECO:0000256" key="1">
    <source>
        <dbReference type="SAM" id="MobiDB-lite"/>
    </source>
</evidence>
<feature type="compositionally biased region" description="Basic and acidic residues" evidence="1">
    <location>
        <begin position="107"/>
        <end position="119"/>
    </location>
</feature>
<gene>
    <name evidence="2" type="ORF">ANN_09425</name>
</gene>
<dbReference type="Proteomes" id="UP001148838">
    <property type="component" value="Unassembled WGS sequence"/>
</dbReference>
<protein>
    <submittedName>
        <fullName evidence="2">Uncharacterized protein</fullName>
    </submittedName>
</protein>
<sequence length="192" mass="20983">MPEFCHAEACRTARVNPKPYHVESLEHSFFKKYSSLSYITSILPDTKLGDPVVVDIRCLKYEPDGSIQYKLKFSDNADICQGELRTLQAQTMFSVFGNRSRPTEVGGARENERRSEEGCGRSGLEGTDSLLVLDSSVAVEPASRPEFDLSVTAAVGAGSPEFECSGPQLGDLSSKFSGLSLKVRGSIYCKLE</sequence>
<proteinExistence type="predicted"/>
<organism evidence="2 3">
    <name type="scientific">Periplaneta americana</name>
    <name type="common">American cockroach</name>
    <name type="synonym">Blatta americana</name>
    <dbReference type="NCBI Taxonomy" id="6978"/>
    <lineage>
        <taxon>Eukaryota</taxon>
        <taxon>Metazoa</taxon>
        <taxon>Ecdysozoa</taxon>
        <taxon>Arthropoda</taxon>
        <taxon>Hexapoda</taxon>
        <taxon>Insecta</taxon>
        <taxon>Pterygota</taxon>
        <taxon>Neoptera</taxon>
        <taxon>Polyneoptera</taxon>
        <taxon>Dictyoptera</taxon>
        <taxon>Blattodea</taxon>
        <taxon>Blattoidea</taxon>
        <taxon>Blattidae</taxon>
        <taxon>Blattinae</taxon>
        <taxon>Periplaneta</taxon>
    </lineage>
</organism>
<dbReference type="EMBL" id="JAJSOF020000005">
    <property type="protein sequence ID" value="KAJ4447418.1"/>
    <property type="molecule type" value="Genomic_DNA"/>
</dbReference>
<keyword evidence="3" id="KW-1185">Reference proteome</keyword>
<feature type="region of interest" description="Disordered" evidence="1">
    <location>
        <begin position="99"/>
        <end position="123"/>
    </location>
</feature>
<accession>A0ABQ8TLA9</accession>